<evidence type="ECO:0000256" key="2">
    <source>
        <dbReference type="ARBA" id="ARBA00022737"/>
    </source>
</evidence>
<feature type="repeat" description="PPR" evidence="3">
    <location>
        <begin position="346"/>
        <end position="380"/>
    </location>
</feature>
<dbReference type="AlphaFoldDB" id="A0A445HNU5"/>
<feature type="domain" description="DYW" evidence="4">
    <location>
        <begin position="794"/>
        <end position="885"/>
    </location>
</feature>
<dbReference type="Pfam" id="PF01535">
    <property type="entry name" value="PPR"/>
    <property type="match status" value="4"/>
</dbReference>
<keyword evidence="6" id="KW-1185">Reference proteome</keyword>
<evidence type="ECO:0000256" key="3">
    <source>
        <dbReference type="PROSITE-ProRule" id="PRU00708"/>
    </source>
</evidence>
<reference evidence="5 6" key="1">
    <citation type="submission" date="2018-09" db="EMBL/GenBank/DDBJ databases">
        <title>A high-quality reference genome of wild soybean provides a powerful tool to mine soybean genomes.</title>
        <authorList>
            <person name="Xie M."/>
            <person name="Chung C.Y.L."/>
            <person name="Li M.-W."/>
            <person name="Wong F.-L."/>
            <person name="Chan T.-F."/>
            <person name="Lam H.-M."/>
        </authorList>
    </citation>
    <scope>NUCLEOTIDE SEQUENCE [LARGE SCALE GENOMIC DNA]</scope>
    <source>
        <strain evidence="6">cv. W05</strain>
        <tissue evidence="5">Hypocotyl of etiolated seedlings</tissue>
    </source>
</reference>
<evidence type="ECO:0000313" key="6">
    <source>
        <dbReference type="Proteomes" id="UP000289340"/>
    </source>
</evidence>
<feature type="repeat" description="PPR" evidence="3">
    <location>
        <begin position="447"/>
        <end position="477"/>
    </location>
</feature>
<dbReference type="FunFam" id="1.25.40.10:FF:001231">
    <property type="entry name" value="Pentatricopeptide repeat-containing protein ELI1, chloroplastic"/>
    <property type="match status" value="1"/>
</dbReference>
<accession>A0A445HNU5</accession>
<dbReference type="InterPro" id="IPR011990">
    <property type="entry name" value="TPR-like_helical_dom_sf"/>
</dbReference>
<sequence length="1006" mass="113265">MEIHWFEPCFASKQAQNSMKKDDTCFFLQKQSPNYNEKVEVELHPLAGNQLSSGVSHDVLRFLSNSTRVLASTKGLILCKHATSHTPIELFICNPSTKTWLPIPTPQEVQNRFNVADPTMVLLESSYDGCGDDYMVFHLELEITTDWSSNYPCKILKPKEDYEPSRWLRILKVRTKGMGLSEENPKITGFAVMNGDLLAFAIETRVYSYGLTEENYMRVEEICQHRFQSNVCFTSYLDTLRFCGFHYTWKNGNHAPEMIISPVPTIIANLPNPHSSSHDSNLRRVIISLLHKNRKNPKHVQSIHCHAIKTRTSQDPFVAFELLRVYCKVNYIDHAIKLFRCTQNPNVYLYTSLIDGFVSFGSYTDAINLFCQMVRKHVLADNYAVTAMLKACVLQRALGSGKEVHGLVLKSGLGLDRSIALKLVELYGKCGVLEDARKMFDGMPERDVVACTVMIGSCFDCGMVEEAIEVFNEMGTRDTVCWTMVIDGLVRNGEFNRGLEVFREMQVKGVEPNEVTFVCVLSACAQLGALELGRWIHAYMRKCGVEVNRFVAGALINMYSRCGDIDEAQALFDGVRVKDVSTYNSMIGGLALHGKSIEAVELFSEMLKERVRPNGITFVGVLNACSHGGLVDLGGEIFESMEMIHGIEPEIEHYGCMVDILGRVGRLEEAFDFIGRMGVEADDKMLCSLLSACKIHKNIGMGEKVAKLLSEHYRIDSGSFIMLSNFYASLGRWSYAAEVREKMEKGGIIKEPGCSSIEVNNAIHEFFSGDLRHPERKRIYKKLEELNYLTKFEGYLPATEVALHDIDDEQKELALAVHSERLAICYGLVSTEAYTTLRVGKNLRICDDCHAMIKLIAKITRRKIVVRDRNRFHHFENGECSCKDYCDSGKKRRVALIVSGSGDLLVVNLPKFFSLPIPNFPPSLPNPTSPLCFHSQPPSIDNVVDDAVSQFDDMLLLRHTPPIIEFGKILGSLVKMKHYPTAISLPTQMEAKGIVPNLVKQYIKLK</sequence>
<evidence type="ECO:0000256" key="1">
    <source>
        <dbReference type="ARBA" id="ARBA00006643"/>
    </source>
</evidence>
<dbReference type="GO" id="GO:0003723">
    <property type="term" value="F:RNA binding"/>
    <property type="evidence" value="ECO:0007669"/>
    <property type="project" value="InterPro"/>
</dbReference>
<comment type="similarity">
    <text evidence="1">Belongs to the PPR family. PCMP-H subfamily.</text>
</comment>
<dbReference type="InterPro" id="IPR032867">
    <property type="entry name" value="DYW_dom"/>
</dbReference>
<dbReference type="Proteomes" id="UP000289340">
    <property type="component" value="Chromosome 12"/>
</dbReference>
<dbReference type="InterPro" id="IPR046848">
    <property type="entry name" value="E_motif"/>
</dbReference>
<dbReference type="GO" id="GO:0009451">
    <property type="term" value="P:RNA modification"/>
    <property type="evidence" value="ECO:0007669"/>
    <property type="project" value="InterPro"/>
</dbReference>
<dbReference type="EMBL" id="QZWG01000012">
    <property type="protein sequence ID" value="RZB75456.1"/>
    <property type="molecule type" value="Genomic_DNA"/>
</dbReference>
<name>A0A445HNU5_GLYSO</name>
<feature type="repeat" description="PPR" evidence="3">
    <location>
        <begin position="513"/>
        <end position="547"/>
    </location>
</feature>
<dbReference type="PROSITE" id="PS51375">
    <property type="entry name" value="PPR"/>
    <property type="match status" value="5"/>
</dbReference>
<dbReference type="NCBIfam" id="TIGR00756">
    <property type="entry name" value="PPR"/>
    <property type="match status" value="4"/>
</dbReference>
<dbReference type="PANTHER" id="PTHR47926:SF456">
    <property type="entry name" value="PENTATRICOPEPTIDE REPEAT-CONTAINING PROTEIN ELI1, CHLOROPLASTIC"/>
    <property type="match status" value="1"/>
</dbReference>
<evidence type="ECO:0000313" key="5">
    <source>
        <dbReference type="EMBL" id="RZB75456.1"/>
    </source>
</evidence>
<dbReference type="Pfam" id="PF13041">
    <property type="entry name" value="PPR_2"/>
    <property type="match status" value="3"/>
</dbReference>
<gene>
    <name evidence="5" type="ORF">D0Y65_034063</name>
</gene>
<dbReference type="FunFam" id="1.25.40.10:FF:000989">
    <property type="entry name" value="Pentatricopeptide repeat-containing protein At1g31430"/>
    <property type="match status" value="1"/>
</dbReference>
<feature type="repeat" description="PPR" evidence="3">
    <location>
        <begin position="478"/>
        <end position="512"/>
    </location>
</feature>
<keyword evidence="2" id="KW-0677">Repeat</keyword>
<organism evidence="5 6">
    <name type="scientific">Glycine soja</name>
    <name type="common">Wild soybean</name>
    <dbReference type="NCBI Taxonomy" id="3848"/>
    <lineage>
        <taxon>Eukaryota</taxon>
        <taxon>Viridiplantae</taxon>
        <taxon>Streptophyta</taxon>
        <taxon>Embryophyta</taxon>
        <taxon>Tracheophyta</taxon>
        <taxon>Spermatophyta</taxon>
        <taxon>Magnoliopsida</taxon>
        <taxon>eudicotyledons</taxon>
        <taxon>Gunneridae</taxon>
        <taxon>Pentapetalae</taxon>
        <taxon>rosids</taxon>
        <taxon>fabids</taxon>
        <taxon>Fabales</taxon>
        <taxon>Fabaceae</taxon>
        <taxon>Papilionoideae</taxon>
        <taxon>50 kb inversion clade</taxon>
        <taxon>NPAAA clade</taxon>
        <taxon>indigoferoid/millettioid clade</taxon>
        <taxon>Phaseoleae</taxon>
        <taxon>Glycine</taxon>
        <taxon>Glycine subgen. Soja</taxon>
    </lineage>
</organism>
<dbReference type="Pfam" id="PF14432">
    <property type="entry name" value="DYW_deaminase"/>
    <property type="match status" value="1"/>
</dbReference>
<dbReference type="Pfam" id="PF20431">
    <property type="entry name" value="E_motif"/>
    <property type="match status" value="1"/>
</dbReference>
<protein>
    <submittedName>
        <fullName evidence="5">Putative pentatricopeptide repeat-containing protein, chloroplastic</fullName>
    </submittedName>
</protein>
<dbReference type="InterPro" id="IPR046960">
    <property type="entry name" value="PPR_At4g14850-like_plant"/>
</dbReference>
<dbReference type="Gene3D" id="1.25.40.10">
    <property type="entry name" value="Tetratricopeptide repeat domain"/>
    <property type="match status" value="3"/>
</dbReference>
<comment type="caution">
    <text evidence="5">The sequence shown here is derived from an EMBL/GenBank/DDBJ whole genome shotgun (WGS) entry which is preliminary data.</text>
</comment>
<dbReference type="GO" id="GO:0008270">
    <property type="term" value="F:zinc ion binding"/>
    <property type="evidence" value="ECO:0007669"/>
    <property type="project" value="InterPro"/>
</dbReference>
<dbReference type="InterPro" id="IPR002885">
    <property type="entry name" value="PPR_rpt"/>
</dbReference>
<proteinExistence type="inferred from homology"/>
<evidence type="ECO:0000259" key="4">
    <source>
        <dbReference type="Pfam" id="PF14432"/>
    </source>
</evidence>
<feature type="repeat" description="PPR" evidence="3">
    <location>
        <begin position="579"/>
        <end position="613"/>
    </location>
</feature>
<dbReference type="FunFam" id="1.25.40.10:FF:000921">
    <property type="entry name" value="Pentatricopeptide repeat-containing protein At5g48910"/>
    <property type="match status" value="1"/>
</dbReference>
<dbReference type="PANTHER" id="PTHR47926">
    <property type="entry name" value="PENTATRICOPEPTIDE REPEAT-CONTAINING PROTEIN"/>
    <property type="match status" value="1"/>
</dbReference>